<evidence type="ECO:0000313" key="2">
    <source>
        <dbReference type="EMBL" id="KAK4544134.1"/>
    </source>
</evidence>
<gene>
    <name evidence="2" type="ORF">LTR36_004632</name>
</gene>
<keyword evidence="3" id="KW-1185">Reference proteome</keyword>
<reference evidence="2 3" key="1">
    <citation type="submission" date="2021-11" db="EMBL/GenBank/DDBJ databases">
        <title>Black yeast isolated from Biological Soil Crust.</title>
        <authorList>
            <person name="Kurbessoian T."/>
        </authorList>
    </citation>
    <scope>NUCLEOTIDE SEQUENCE [LARGE SCALE GENOMIC DNA]</scope>
    <source>
        <strain evidence="2 3">CCFEE 5522</strain>
    </source>
</reference>
<dbReference type="Pfam" id="PF00144">
    <property type="entry name" value="Beta-lactamase"/>
    <property type="match status" value="1"/>
</dbReference>
<proteinExistence type="predicted"/>
<protein>
    <recommendedName>
        <fullName evidence="1">Beta-lactamase-related domain-containing protein</fullName>
    </recommendedName>
</protein>
<dbReference type="InterPro" id="IPR001466">
    <property type="entry name" value="Beta-lactam-related"/>
</dbReference>
<dbReference type="Gene3D" id="3.40.710.10">
    <property type="entry name" value="DD-peptidase/beta-lactamase superfamily"/>
    <property type="match status" value="1"/>
</dbReference>
<dbReference type="InterPro" id="IPR012338">
    <property type="entry name" value="Beta-lactam/transpept-like"/>
</dbReference>
<feature type="domain" description="Beta-lactamase-related" evidence="1">
    <location>
        <begin position="23"/>
        <end position="385"/>
    </location>
</feature>
<evidence type="ECO:0000313" key="3">
    <source>
        <dbReference type="Proteomes" id="UP001324427"/>
    </source>
</evidence>
<sequence length="406" mass="44406">MEFSGEAADTLRSALDNACADGDKGLPGVVGVVVGKDGKEHFAYAAGKRGFGSSDPMTLDSIFWIASCTKMITGLACMQLVERGELSLDDATQVERLCPELKDLQVLQTNGSLVAKKRGITLRMLLTHTAGFGYTFFHEGLRDYSKPIGYEEFSGQLEDLIQPLVHQPGEGWQYGVGVDWAGFCVERTTKQSLNEYFQSNIFSPLGLKNISMFPSASMKEKLAYMNGRTPDGQLFPRDHLLHRPLVVVDQPDIEKCVNSGGAGCFAKPQEYCQILVTLLNNGTSPTTGAQILRKETVDMMFQNQIPDFPNFGRQGIPNSKPDLTNAIPDLYPGHHQGWGLSFMLSDGPTGRSPGTGHWAGLPNLYWWCDREKGVAGIVCSQILPFADAQVLGLWVTLESAVYKALA</sequence>
<dbReference type="Proteomes" id="UP001324427">
    <property type="component" value="Unassembled WGS sequence"/>
</dbReference>
<accession>A0AAV9JH02</accession>
<dbReference type="PANTHER" id="PTHR43283">
    <property type="entry name" value="BETA-LACTAMASE-RELATED"/>
    <property type="match status" value="1"/>
</dbReference>
<dbReference type="PANTHER" id="PTHR43283:SF3">
    <property type="entry name" value="BETA-LACTAMASE FAMILY PROTEIN (AFU_ORTHOLOGUE AFUA_5G07500)"/>
    <property type="match status" value="1"/>
</dbReference>
<comment type="caution">
    <text evidence="2">The sequence shown here is derived from an EMBL/GenBank/DDBJ whole genome shotgun (WGS) entry which is preliminary data.</text>
</comment>
<name>A0AAV9JH02_9PEZI</name>
<evidence type="ECO:0000259" key="1">
    <source>
        <dbReference type="Pfam" id="PF00144"/>
    </source>
</evidence>
<dbReference type="SUPFAM" id="SSF56601">
    <property type="entry name" value="beta-lactamase/transpeptidase-like"/>
    <property type="match status" value="1"/>
</dbReference>
<organism evidence="2 3">
    <name type="scientific">Oleoguttula mirabilis</name>
    <dbReference type="NCBI Taxonomy" id="1507867"/>
    <lineage>
        <taxon>Eukaryota</taxon>
        <taxon>Fungi</taxon>
        <taxon>Dikarya</taxon>
        <taxon>Ascomycota</taxon>
        <taxon>Pezizomycotina</taxon>
        <taxon>Dothideomycetes</taxon>
        <taxon>Dothideomycetidae</taxon>
        <taxon>Mycosphaerellales</taxon>
        <taxon>Teratosphaeriaceae</taxon>
        <taxon>Oleoguttula</taxon>
    </lineage>
</organism>
<dbReference type="InterPro" id="IPR050789">
    <property type="entry name" value="Diverse_Enzym_Activities"/>
</dbReference>
<dbReference type="EMBL" id="JAVFHQ010000027">
    <property type="protein sequence ID" value="KAK4544134.1"/>
    <property type="molecule type" value="Genomic_DNA"/>
</dbReference>
<dbReference type="AlphaFoldDB" id="A0AAV9JH02"/>